<dbReference type="EMBL" id="RJUR01000011">
    <property type="protein sequence ID" value="ROQ53632.1"/>
    <property type="molecule type" value="Genomic_DNA"/>
</dbReference>
<dbReference type="AlphaFoldDB" id="A0A9X8HLJ1"/>
<organism evidence="1 2">
    <name type="scientific">Pseudomonas putida</name>
    <name type="common">Arthrobacter siderocapsulatus</name>
    <dbReference type="NCBI Taxonomy" id="303"/>
    <lineage>
        <taxon>Bacteria</taxon>
        <taxon>Pseudomonadati</taxon>
        <taxon>Pseudomonadota</taxon>
        <taxon>Gammaproteobacteria</taxon>
        <taxon>Pseudomonadales</taxon>
        <taxon>Pseudomonadaceae</taxon>
        <taxon>Pseudomonas</taxon>
    </lineage>
</organism>
<dbReference type="RefSeq" id="WP_088514751.1">
    <property type="nucleotide sequence ID" value="NZ_RJUR01000011.1"/>
</dbReference>
<dbReference type="Proteomes" id="UP000269115">
    <property type="component" value="Unassembled WGS sequence"/>
</dbReference>
<comment type="caution">
    <text evidence="1">The sequence shown here is derived from an EMBL/GenBank/DDBJ whole genome shotgun (WGS) entry which is preliminary data.</text>
</comment>
<evidence type="ECO:0000313" key="2">
    <source>
        <dbReference type="Proteomes" id="UP000269115"/>
    </source>
</evidence>
<proteinExistence type="predicted"/>
<accession>A0A9X8HLJ1</accession>
<protein>
    <submittedName>
        <fullName evidence="1">Uncharacterized protein</fullName>
    </submittedName>
</protein>
<name>A0A9X8HLJ1_PSEPU</name>
<evidence type="ECO:0000313" key="1">
    <source>
        <dbReference type="EMBL" id="ROQ53632.1"/>
    </source>
</evidence>
<gene>
    <name evidence="1" type="ORF">EDF85_1396</name>
</gene>
<sequence length="74" mass="8459">MTEKTVEQMARDTLNALIAGGRIPEDLVYKQGNRLELDKISLRQLEEQIREYYSTGLYEKKPSKTGVRSTRGLA</sequence>
<reference evidence="1 2" key="1">
    <citation type="submission" date="2018-11" db="EMBL/GenBank/DDBJ databases">
        <title>Genomic analyses of the natural microbiome of Caenorhabditis elegans.</title>
        <authorList>
            <person name="Samuel B."/>
        </authorList>
    </citation>
    <scope>NUCLEOTIDE SEQUENCE [LARGE SCALE GENOMIC DNA]</scope>
    <source>
        <strain evidence="1 2">BIGb0473</strain>
    </source>
</reference>